<organism evidence="2 3">
    <name type="scientific">Populus trichocarpa</name>
    <name type="common">Western balsam poplar</name>
    <name type="synonym">Populus balsamifera subsp. trichocarpa</name>
    <dbReference type="NCBI Taxonomy" id="3694"/>
    <lineage>
        <taxon>Eukaryota</taxon>
        <taxon>Viridiplantae</taxon>
        <taxon>Streptophyta</taxon>
        <taxon>Embryophyta</taxon>
        <taxon>Tracheophyta</taxon>
        <taxon>Spermatophyta</taxon>
        <taxon>Magnoliopsida</taxon>
        <taxon>eudicotyledons</taxon>
        <taxon>Gunneridae</taxon>
        <taxon>Pentapetalae</taxon>
        <taxon>rosids</taxon>
        <taxon>fabids</taxon>
        <taxon>Malpighiales</taxon>
        <taxon>Salicaceae</taxon>
        <taxon>Saliceae</taxon>
        <taxon>Populus</taxon>
    </lineage>
</organism>
<name>A0A3N7G310_POPTR</name>
<dbReference type="EMBL" id="CM009305">
    <property type="protein sequence ID" value="RQP01590.1"/>
    <property type="molecule type" value="Genomic_DNA"/>
</dbReference>
<sequence length="258" mass="28952">MGRKDWLAMRSSSWNGWRRSLVFFLPFLFILLNLFYVLELHQNPAAQPPPKKMNTKFDHLVLGPAAGQGLPNRLQCTKALNKTHTPSSSNAGESVSFVTVFTVCNTSLADSRLSNLVTVGNASYAKMERSMAVLNVFVNFTQVTMPQSNVVILTDPASDLSLHRNSVTVYPIQGDYSRDKLMLQRIRSYITFLETRLEKLAQNPGPISHYILTDSDIAVVDDLGHLFNDHPNFHPALYLPGQQGATFKFRIYSSMGDR</sequence>
<evidence type="ECO:0008006" key="4">
    <source>
        <dbReference type="Google" id="ProtNLM"/>
    </source>
</evidence>
<protein>
    <recommendedName>
        <fullName evidence="4">Nucleotide-diphospho-sugar transferase domain-containing protein</fullName>
    </recommendedName>
</protein>
<keyword evidence="1" id="KW-0472">Membrane</keyword>
<keyword evidence="1" id="KW-1133">Transmembrane helix</keyword>
<feature type="transmembrane region" description="Helical" evidence="1">
    <location>
        <begin position="21"/>
        <end position="38"/>
    </location>
</feature>
<keyword evidence="3" id="KW-1185">Reference proteome</keyword>
<reference evidence="2 3" key="1">
    <citation type="journal article" date="2006" name="Science">
        <title>The genome of black cottonwood, Populus trichocarpa (Torr. &amp; Gray).</title>
        <authorList>
            <person name="Tuskan G.A."/>
            <person name="Difazio S."/>
            <person name="Jansson S."/>
            <person name="Bohlmann J."/>
            <person name="Grigoriev I."/>
            <person name="Hellsten U."/>
            <person name="Putnam N."/>
            <person name="Ralph S."/>
            <person name="Rombauts S."/>
            <person name="Salamov A."/>
            <person name="Schein J."/>
            <person name="Sterck L."/>
            <person name="Aerts A."/>
            <person name="Bhalerao R.R."/>
            <person name="Bhalerao R.P."/>
            <person name="Blaudez D."/>
            <person name="Boerjan W."/>
            <person name="Brun A."/>
            <person name="Brunner A."/>
            <person name="Busov V."/>
            <person name="Campbell M."/>
            <person name="Carlson J."/>
            <person name="Chalot M."/>
            <person name="Chapman J."/>
            <person name="Chen G.L."/>
            <person name="Cooper D."/>
            <person name="Coutinho P.M."/>
            <person name="Couturier J."/>
            <person name="Covert S."/>
            <person name="Cronk Q."/>
            <person name="Cunningham R."/>
            <person name="Davis J."/>
            <person name="Degroeve S."/>
            <person name="Dejardin A."/>
            <person name="Depamphilis C."/>
            <person name="Detter J."/>
            <person name="Dirks B."/>
            <person name="Dubchak I."/>
            <person name="Duplessis S."/>
            <person name="Ehlting J."/>
            <person name="Ellis B."/>
            <person name="Gendler K."/>
            <person name="Goodstein D."/>
            <person name="Gribskov M."/>
            <person name="Grimwood J."/>
            <person name="Groover A."/>
            <person name="Gunter L."/>
            <person name="Hamberger B."/>
            <person name="Heinze B."/>
            <person name="Helariutta Y."/>
            <person name="Henrissat B."/>
            <person name="Holligan D."/>
            <person name="Holt R."/>
            <person name="Huang W."/>
            <person name="Islam-Faridi N."/>
            <person name="Jones S."/>
            <person name="Jones-Rhoades M."/>
            <person name="Jorgensen R."/>
            <person name="Joshi C."/>
            <person name="Kangasjarvi J."/>
            <person name="Karlsson J."/>
            <person name="Kelleher C."/>
            <person name="Kirkpatrick R."/>
            <person name="Kirst M."/>
            <person name="Kohler A."/>
            <person name="Kalluri U."/>
            <person name="Larimer F."/>
            <person name="Leebens-Mack J."/>
            <person name="Leple J.C."/>
            <person name="Locascio P."/>
            <person name="Lou Y."/>
            <person name="Lucas S."/>
            <person name="Martin F."/>
            <person name="Montanini B."/>
            <person name="Napoli C."/>
            <person name="Nelson D.R."/>
            <person name="Nelson C."/>
            <person name="Nieminen K."/>
            <person name="Nilsson O."/>
            <person name="Pereda V."/>
            <person name="Peter G."/>
            <person name="Philippe R."/>
            <person name="Pilate G."/>
            <person name="Poliakov A."/>
            <person name="Razumovskaya J."/>
            <person name="Richardson P."/>
            <person name="Rinaldi C."/>
            <person name="Ritland K."/>
            <person name="Rouze P."/>
            <person name="Ryaboy D."/>
            <person name="Schmutz J."/>
            <person name="Schrader J."/>
            <person name="Segerman B."/>
            <person name="Shin H."/>
            <person name="Siddiqui A."/>
            <person name="Sterky F."/>
            <person name="Terry A."/>
            <person name="Tsai C.J."/>
            <person name="Uberbacher E."/>
            <person name="Unneberg P."/>
            <person name="Vahala J."/>
            <person name="Wall K."/>
            <person name="Wessler S."/>
            <person name="Yang G."/>
            <person name="Yin T."/>
            <person name="Douglas C."/>
            <person name="Marra M."/>
            <person name="Sandberg G."/>
            <person name="Van de Peer Y."/>
            <person name="Rokhsar D."/>
        </authorList>
    </citation>
    <scope>NUCLEOTIDE SEQUENCE [LARGE SCALE GENOMIC DNA]</scope>
    <source>
        <strain evidence="3">cv. Nisqually</strain>
    </source>
</reference>
<proteinExistence type="predicted"/>
<evidence type="ECO:0000256" key="1">
    <source>
        <dbReference type="SAM" id="Phobius"/>
    </source>
</evidence>
<accession>A0A3N7G310</accession>
<dbReference type="AlphaFoldDB" id="A0A3N7G310"/>
<evidence type="ECO:0000313" key="2">
    <source>
        <dbReference type="EMBL" id="RQP01590.1"/>
    </source>
</evidence>
<dbReference type="PANTHER" id="PTHR35723">
    <property type="entry name" value="POLYPHOSPHATIDYLINOSITOL PHOSPHATASE"/>
    <property type="match status" value="1"/>
</dbReference>
<dbReference type="Proteomes" id="UP000006729">
    <property type="component" value="Chromosome 16"/>
</dbReference>
<keyword evidence="1" id="KW-0812">Transmembrane</keyword>
<gene>
    <name evidence="2" type="ORF">POPTR_016G108400</name>
</gene>
<evidence type="ECO:0000313" key="3">
    <source>
        <dbReference type="Proteomes" id="UP000006729"/>
    </source>
</evidence>